<dbReference type="EC" id="3.1.3.11" evidence="4"/>
<dbReference type="SUPFAM" id="SSF56300">
    <property type="entry name" value="Metallo-dependent phosphatases"/>
    <property type="match status" value="2"/>
</dbReference>
<proteinExistence type="inferred from homology"/>
<dbReference type="HAMAP" id="MF_01854">
    <property type="entry name" value="FBPase_class3"/>
    <property type="match status" value="1"/>
</dbReference>
<evidence type="ECO:0000313" key="4">
    <source>
        <dbReference type="EMBL" id="RDB65323.1"/>
    </source>
</evidence>
<keyword evidence="3" id="KW-0119">Carbohydrate metabolism</keyword>
<dbReference type="EMBL" id="PPTS01000004">
    <property type="protein sequence ID" value="RDB65323.1"/>
    <property type="molecule type" value="Genomic_DNA"/>
</dbReference>
<name>A0A369M0N1_9ACTN</name>
<evidence type="ECO:0000256" key="1">
    <source>
        <dbReference type="ARBA" id="ARBA00022801"/>
    </source>
</evidence>
<dbReference type="InterPro" id="IPR009164">
    <property type="entry name" value="FBPtase_class3"/>
</dbReference>
<dbReference type="GeneID" id="78359685"/>
<sequence length="651" mass="72875">MDAMEKRYLELLSRSFPTAAKASAEIINLSAILNLPKGTEFFASDIHGEYEAFSHILRNGSGSIRLKIDDVFGDTLSDAEKRSLATLIYYPREKMELELAETDDAQAWYEETLPRLVAVCKRAAQKYTRSRVRKALPEDFAYLIEELMTEDRDGVDKRAYYAAIIDAVIRTDRVGALIEALCLLVQRLAIDHLHIVGDIYDRGPYPDVIMDALAGYHSLDIQWGNHDIVWMGAALGQRGCIAHVVRNCARYGNLSILEDAYGINILPLAAFATSAYADDPCVGFGLKGSPDLPPQELEMNVKIQKAMAILQFKVEAQLIDENPGFGLEDRKLLDKIDYERGTVMLDGVEYALTDTVFPTVDPADPYRLTPEEEEVMQRLEQAFTGCEKLQRHMHFFLEAGSLYKVYNGSLLFHACVPLNADGSLMETDVFGEKLKGRALYDVMERYVRAAFNDPDPAMRKRGRDLLWYMWLGEGSPLFAKSKMATFELYLIAEKEARKEVKNPFYTYLNDEQVMAGIFEDFGLDPETSRIVCGHVPVKVKDGEDPVKCGGRVLTIDGGFSKAYQPTTGIAGYTLISNSYGFVLAAHEPLESAQAAVERELDIHSSRSVVEQPDKRTLVADTDTGAELKRQIAELERLLRAYRTGEIAEGAN</sequence>
<keyword evidence="1 4" id="KW-0378">Hydrolase</keyword>
<reference evidence="4 5" key="1">
    <citation type="journal article" date="2018" name="Elife">
        <title>Discovery and characterization of a prevalent human gut bacterial enzyme sufficient for the inactivation of a family of plant toxins.</title>
        <authorList>
            <person name="Koppel N."/>
            <person name="Bisanz J.E."/>
            <person name="Pandelia M.E."/>
            <person name="Turnbaugh P.J."/>
            <person name="Balskus E.P."/>
        </authorList>
    </citation>
    <scope>NUCLEOTIDE SEQUENCE [LARGE SCALE GENOMIC DNA]</scope>
    <source>
        <strain evidence="4 5">3C</strain>
    </source>
</reference>
<dbReference type="GO" id="GO:0006094">
    <property type="term" value="P:gluconeogenesis"/>
    <property type="evidence" value="ECO:0007669"/>
    <property type="project" value="InterPro"/>
</dbReference>
<comment type="caution">
    <text evidence="4">The sequence shown here is derived from an EMBL/GenBank/DDBJ whole genome shotgun (WGS) entry which is preliminary data.</text>
</comment>
<gene>
    <name evidence="4" type="ORF">C1877_08280</name>
</gene>
<accession>A0A369M0N1</accession>
<organism evidence="4 5">
    <name type="scientific">Gordonibacter pamelaeae</name>
    <dbReference type="NCBI Taxonomy" id="471189"/>
    <lineage>
        <taxon>Bacteria</taxon>
        <taxon>Bacillati</taxon>
        <taxon>Actinomycetota</taxon>
        <taxon>Coriobacteriia</taxon>
        <taxon>Eggerthellales</taxon>
        <taxon>Eggerthellaceae</taxon>
        <taxon>Gordonibacter</taxon>
    </lineage>
</organism>
<dbReference type="Pfam" id="PF06874">
    <property type="entry name" value="FBPase_2"/>
    <property type="match status" value="1"/>
</dbReference>
<dbReference type="OrthoDB" id="9779903at2"/>
<dbReference type="RefSeq" id="WP_114568921.1">
    <property type="nucleotide sequence ID" value="NZ_CABMMS010000004.1"/>
</dbReference>
<evidence type="ECO:0000256" key="2">
    <source>
        <dbReference type="ARBA" id="ARBA00023211"/>
    </source>
</evidence>
<keyword evidence="2" id="KW-0464">Manganese</keyword>
<dbReference type="InterPro" id="IPR029052">
    <property type="entry name" value="Metallo-depent_PP-like"/>
</dbReference>
<keyword evidence="5" id="KW-1185">Reference proteome</keyword>
<dbReference type="PIRSF" id="PIRSF000906">
    <property type="entry name" value="FBPtase_Bacill"/>
    <property type="match status" value="1"/>
</dbReference>
<dbReference type="GO" id="GO:0042132">
    <property type="term" value="F:fructose 1,6-bisphosphate 1-phosphatase activity"/>
    <property type="evidence" value="ECO:0007669"/>
    <property type="project" value="UniProtKB-EC"/>
</dbReference>
<protein>
    <submittedName>
        <fullName evidence="4">Class 3 fructose-bisphosphatase</fullName>
        <ecNumber evidence="4">3.1.3.11</ecNumber>
    </submittedName>
</protein>
<evidence type="ECO:0000313" key="5">
    <source>
        <dbReference type="Proteomes" id="UP000254000"/>
    </source>
</evidence>
<evidence type="ECO:0000256" key="3">
    <source>
        <dbReference type="ARBA" id="ARBA00023277"/>
    </source>
</evidence>
<dbReference type="AlphaFoldDB" id="A0A369M0N1"/>
<dbReference type="Proteomes" id="UP000254000">
    <property type="component" value="Unassembled WGS sequence"/>
</dbReference>